<protein>
    <submittedName>
        <fullName evidence="1">Uncharacterized protein</fullName>
    </submittedName>
</protein>
<dbReference type="Proteomes" id="UP000005239">
    <property type="component" value="Unassembled WGS sequence"/>
</dbReference>
<proteinExistence type="predicted"/>
<name>A0A2A6CEJ6_PRIPA</name>
<keyword evidence="2" id="KW-1185">Reference proteome</keyword>
<accession>A0A8R1UKV9</accession>
<evidence type="ECO:0000313" key="2">
    <source>
        <dbReference type="Proteomes" id="UP000005239"/>
    </source>
</evidence>
<gene>
    <name evidence="1" type="primary">WBGene00205523</name>
</gene>
<reference evidence="1" key="2">
    <citation type="submission" date="2022-06" db="UniProtKB">
        <authorList>
            <consortium name="EnsemblMetazoa"/>
        </authorList>
    </citation>
    <scope>IDENTIFICATION</scope>
    <source>
        <strain evidence="1">PS312</strain>
    </source>
</reference>
<reference evidence="2" key="1">
    <citation type="journal article" date="2008" name="Nat. Genet.">
        <title>The Pristionchus pacificus genome provides a unique perspective on nematode lifestyle and parasitism.</title>
        <authorList>
            <person name="Dieterich C."/>
            <person name="Clifton S.W."/>
            <person name="Schuster L.N."/>
            <person name="Chinwalla A."/>
            <person name="Delehaunty K."/>
            <person name="Dinkelacker I."/>
            <person name="Fulton L."/>
            <person name="Fulton R."/>
            <person name="Godfrey J."/>
            <person name="Minx P."/>
            <person name="Mitreva M."/>
            <person name="Roeseler W."/>
            <person name="Tian H."/>
            <person name="Witte H."/>
            <person name="Yang S.P."/>
            <person name="Wilson R.K."/>
            <person name="Sommer R.J."/>
        </authorList>
    </citation>
    <scope>NUCLEOTIDE SEQUENCE [LARGE SCALE GENOMIC DNA]</scope>
    <source>
        <strain evidence="2">PS312</strain>
    </source>
</reference>
<dbReference type="AlphaFoldDB" id="A0A2A6CEJ6"/>
<sequence>MRRLLSHSSLSPSSPHSLVMSLLLAVLFSAGLLGLFAYYKARTCLSFPHHSLTYRTPGPAQSRAHNDDVIYSPVTRALNTAGNRLFAFPTIVKPRDEYSDFELAQLHTANPKVSLLATTPAYSFATTAVSRTPQRSFNIDKHATPLSVGWSAKSCATAFSIRSPVAGSVSVYSEDAENLDVEISDCDTMTARTAISIPRSPIGAAY</sequence>
<accession>A0A2A6CEJ6</accession>
<organism evidence="1 2">
    <name type="scientific">Pristionchus pacificus</name>
    <name type="common">Parasitic nematode worm</name>
    <dbReference type="NCBI Taxonomy" id="54126"/>
    <lineage>
        <taxon>Eukaryota</taxon>
        <taxon>Metazoa</taxon>
        <taxon>Ecdysozoa</taxon>
        <taxon>Nematoda</taxon>
        <taxon>Chromadorea</taxon>
        <taxon>Rhabditida</taxon>
        <taxon>Rhabditina</taxon>
        <taxon>Diplogasteromorpha</taxon>
        <taxon>Diplogasteroidea</taxon>
        <taxon>Neodiplogasteridae</taxon>
        <taxon>Pristionchus</taxon>
    </lineage>
</organism>
<dbReference type="EnsemblMetazoa" id="PPA32663.1">
    <property type="protein sequence ID" value="PPA32663.1"/>
    <property type="gene ID" value="WBGene00205523"/>
</dbReference>
<evidence type="ECO:0000313" key="1">
    <source>
        <dbReference type="EnsemblMetazoa" id="PPA32663.1"/>
    </source>
</evidence>